<dbReference type="InterPro" id="IPR011701">
    <property type="entry name" value="MFS"/>
</dbReference>
<protein>
    <submittedName>
        <fullName evidence="8">MFS transporter, putative metabolite:H+ symporter</fullName>
    </submittedName>
</protein>
<name>A0A1M6S2S2_9FIRM</name>
<evidence type="ECO:0000256" key="5">
    <source>
        <dbReference type="ARBA" id="ARBA00023136"/>
    </source>
</evidence>
<feature type="transmembrane region" description="Helical" evidence="6">
    <location>
        <begin position="115"/>
        <end position="137"/>
    </location>
</feature>
<reference evidence="9" key="1">
    <citation type="submission" date="2016-11" db="EMBL/GenBank/DDBJ databases">
        <authorList>
            <person name="Varghese N."/>
            <person name="Submissions S."/>
        </authorList>
    </citation>
    <scope>NUCLEOTIDE SEQUENCE [LARGE SCALE GENOMIC DNA]</scope>
    <source>
        <strain evidence="9">DSM 10349</strain>
    </source>
</reference>
<dbReference type="PROSITE" id="PS00216">
    <property type="entry name" value="SUGAR_TRANSPORT_1"/>
    <property type="match status" value="1"/>
</dbReference>
<proteinExistence type="predicted"/>
<feature type="transmembrane region" description="Helical" evidence="6">
    <location>
        <begin position="355"/>
        <end position="377"/>
    </location>
</feature>
<feature type="transmembrane region" description="Helical" evidence="6">
    <location>
        <begin position="92"/>
        <end position="109"/>
    </location>
</feature>
<dbReference type="AlphaFoldDB" id="A0A1M6S2S2"/>
<keyword evidence="3 6" id="KW-0812">Transmembrane</keyword>
<evidence type="ECO:0000259" key="7">
    <source>
        <dbReference type="PROSITE" id="PS50850"/>
    </source>
</evidence>
<feature type="domain" description="Major facilitator superfamily (MFS) profile" evidence="7">
    <location>
        <begin position="25"/>
        <end position="443"/>
    </location>
</feature>
<dbReference type="CDD" id="cd17316">
    <property type="entry name" value="MFS_SV2_like"/>
    <property type="match status" value="1"/>
</dbReference>
<feature type="transmembrane region" description="Helical" evidence="6">
    <location>
        <begin position="267"/>
        <end position="289"/>
    </location>
</feature>
<dbReference type="Gene3D" id="1.20.1250.20">
    <property type="entry name" value="MFS general substrate transporter like domains"/>
    <property type="match status" value="1"/>
</dbReference>
<accession>A0A1M6S2S2</accession>
<evidence type="ECO:0000256" key="2">
    <source>
        <dbReference type="ARBA" id="ARBA00022448"/>
    </source>
</evidence>
<feature type="transmembrane region" description="Helical" evidence="6">
    <location>
        <begin position="178"/>
        <end position="196"/>
    </location>
</feature>
<feature type="transmembrane region" description="Helical" evidence="6">
    <location>
        <begin position="389"/>
        <end position="412"/>
    </location>
</feature>
<evidence type="ECO:0000256" key="4">
    <source>
        <dbReference type="ARBA" id="ARBA00022989"/>
    </source>
</evidence>
<keyword evidence="9" id="KW-1185">Reference proteome</keyword>
<evidence type="ECO:0000313" key="9">
    <source>
        <dbReference type="Proteomes" id="UP000183997"/>
    </source>
</evidence>
<dbReference type="EMBL" id="FRAR01000012">
    <property type="protein sequence ID" value="SHK38961.1"/>
    <property type="molecule type" value="Genomic_DNA"/>
</dbReference>
<feature type="transmembrane region" description="Helical" evidence="6">
    <location>
        <begin position="332"/>
        <end position="349"/>
    </location>
</feature>
<evidence type="ECO:0000256" key="6">
    <source>
        <dbReference type="SAM" id="Phobius"/>
    </source>
</evidence>
<organism evidence="8 9">
    <name type="scientific">Desulforamulus aeronauticus DSM 10349</name>
    <dbReference type="NCBI Taxonomy" id="1121421"/>
    <lineage>
        <taxon>Bacteria</taxon>
        <taxon>Bacillati</taxon>
        <taxon>Bacillota</taxon>
        <taxon>Clostridia</taxon>
        <taxon>Eubacteriales</taxon>
        <taxon>Peptococcaceae</taxon>
        <taxon>Desulforamulus</taxon>
    </lineage>
</organism>
<dbReference type="Proteomes" id="UP000183997">
    <property type="component" value="Unassembled WGS sequence"/>
</dbReference>
<evidence type="ECO:0000256" key="3">
    <source>
        <dbReference type="ARBA" id="ARBA00022692"/>
    </source>
</evidence>
<dbReference type="InterPro" id="IPR020846">
    <property type="entry name" value="MFS_dom"/>
</dbReference>
<keyword evidence="5 6" id="KW-0472">Membrane</keyword>
<dbReference type="PROSITE" id="PS50850">
    <property type="entry name" value="MFS"/>
    <property type="match status" value="1"/>
</dbReference>
<comment type="subcellular location">
    <subcellularLocation>
        <location evidence="1">Cell membrane</location>
        <topology evidence="1">Multi-pass membrane protein</topology>
    </subcellularLocation>
</comment>
<dbReference type="PANTHER" id="PTHR23508:SF10">
    <property type="entry name" value="CARBOXYLIC ACID TRANSPORTER PROTEIN HOMOLOG"/>
    <property type="match status" value="1"/>
</dbReference>
<dbReference type="RefSeq" id="WP_072913036.1">
    <property type="nucleotide sequence ID" value="NZ_FRAR01000012.1"/>
</dbReference>
<evidence type="ECO:0000256" key="1">
    <source>
        <dbReference type="ARBA" id="ARBA00004651"/>
    </source>
</evidence>
<dbReference type="PANTHER" id="PTHR23508">
    <property type="entry name" value="CARBOXYLIC ACID TRANSPORTER PROTEIN HOMOLOG"/>
    <property type="match status" value="1"/>
</dbReference>
<dbReference type="InterPro" id="IPR036259">
    <property type="entry name" value="MFS_trans_sf"/>
</dbReference>
<dbReference type="Pfam" id="PF07690">
    <property type="entry name" value="MFS_1"/>
    <property type="match status" value="1"/>
</dbReference>
<dbReference type="InterPro" id="IPR005829">
    <property type="entry name" value="Sugar_transporter_CS"/>
</dbReference>
<keyword evidence="4 6" id="KW-1133">Transmembrane helix</keyword>
<dbReference type="GO" id="GO:0046943">
    <property type="term" value="F:carboxylic acid transmembrane transporter activity"/>
    <property type="evidence" value="ECO:0007669"/>
    <property type="project" value="TreeGrafter"/>
</dbReference>
<feature type="transmembrane region" description="Helical" evidence="6">
    <location>
        <begin position="60"/>
        <end position="80"/>
    </location>
</feature>
<dbReference type="SUPFAM" id="SSF103473">
    <property type="entry name" value="MFS general substrate transporter"/>
    <property type="match status" value="1"/>
</dbReference>
<dbReference type="GO" id="GO:0005886">
    <property type="term" value="C:plasma membrane"/>
    <property type="evidence" value="ECO:0007669"/>
    <property type="project" value="UniProtKB-SubCell"/>
</dbReference>
<sequence>MVDNKPMTSTRYMDEAPMNKSHYKFLVLLALGYTFEQIDVFSFSFVAPALTKYWGVSMEWIGLVNSCTFIGMLLGCWLGGWFADRIGRKKTFLGSILLFSICALVNGWAPNQEIFLAARTLTGIGMMGMVVVAMVYIAELLPAASRGKWQAISLATALLSIPAIGQLASWVIPHNPEGWRWILYLGGLGFIVLAFGKDWLKESPRWLISKGRYKEAEEVIQFYRPDVKVDLSAEASGQIKLEKAKETTKTWEVLKLLFSNEYRKKTWVLINLVCCNTVGYFMFFAWMPTLLNEYGFSLEDSLWMVALVSFGSPIGNYLAAFFTDKGGRKVPIVIYGILIGVLTVIFGTVKIPMLIVGIGFVIRILMDGVFVLMWSYLAEAYPTHFRSSGTGIIFSTGRILNVGAMAMVPLIYKQFGYSILFAIIGAMYLLVAFVTGMWGERTAGRSLEEIAETDTDNAVSA</sequence>
<feature type="transmembrane region" description="Helical" evidence="6">
    <location>
        <begin position="418"/>
        <end position="438"/>
    </location>
</feature>
<feature type="transmembrane region" description="Helical" evidence="6">
    <location>
        <begin position="301"/>
        <end position="320"/>
    </location>
</feature>
<keyword evidence="2" id="KW-0813">Transport</keyword>
<gene>
    <name evidence="8" type="ORF">SAMN02745123_01692</name>
</gene>
<evidence type="ECO:0000313" key="8">
    <source>
        <dbReference type="EMBL" id="SHK38961.1"/>
    </source>
</evidence>
<feature type="transmembrane region" description="Helical" evidence="6">
    <location>
        <begin position="149"/>
        <end position="172"/>
    </location>
</feature>
<dbReference type="OrthoDB" id="9787026at2"/>